<dbReference type="RefSeq" id="WP_189959461.1">
    <property type="nucleotide sequence ID" value="NZ_BMVG01000065.1"/>
</dbReference>
<organism evidence="6 7">
    <name type="scientific">Streptomyces alanosinicus</name>
    <dbReference type="NCBI Taxonomy" id="68171"/>
    <lineage>
        <taxon>Bacteria</taxon>
        <taxon>Bacillati</taxon>
        <taxon>Actinomycetota</taxon>
        <taxon>Actinomycetes</taxon>
        <taxon>Kitasatosporales</taxon>
        <taxon>Streptomycetaceae</taxon>
        <taxon>Streptomyces</taxon>
    </lineage>
</organism>
<dbReference type="AlphaFoldDB" id="A0A918YTQ4"/>
<dbReference type="InterPro" id="IPR036271">
    <property type="entry name" value="Tet_transcr_reg_TetR-rel_C_sf"/>
</dbReference>
<evidence type="ECO:0000259" key="5">
    <source>
        <dbReference type="PROSITE" id="PS50977"/>
    </source>
</evidence>
<dbReference type="Gene3D" id="1.10.357.10">
    <property type="entry name" value="Tetracycline Repressor, domain 2"/>
    <property type="match status" value="1"/>
</dbReference>
<evidence type="ECO:0000256" key="2">
    <source>
        <dbReference type="ARBA" id="ARBA00023125"/>
    </source>
</evidence>
<evidence type="ECO:0000256" key="3">
    <source>
        <dbReference type="ARBA" id="ARBA00023163"/>
    </source>
</evidence>
<dbReference type="Proteomes" id="UP000655443">
    <property type="component" value="Unassembled WGS sequence"/>
</dbReference>
<accession>A0A918YTQ4</accession>
<dbReference type="PROSITE" id="PS50977">
    <property type="entry name" value="HTH_TETR_2"/>
    <property type="match status" value="1"/>
</dbReference>
<keyword evidence="1" id="KW-0805">Transcription regulation</keyword>
<dbReference type="EMBL" id="BMVG01000065">
    <property type="protein sequence ID" value="GHE15601.1"/>
    <property type="molecule type" value="Genomic_DNA"/>
</dbReference>
<dbReference type="PROSITE" id="PS01081">
    <property type="entry name" value="HTH_TETR_1"/>
    <property type="match status" value="1"/>
</dbReference>
<dbReference type="NCBIfam" id="NF041196">
    <property type="entry name" value="ScbR_bind_reg"/>
    <property type="match status" value="1"/>
</dbReference>
<dbReference type="SUPFAM" id="SSF48498">
    <property type="entry name" value="Tetracyclin repressor-like, C-terminal domain"/>
    <property type="match status" value="1"/>
</dbReference>
<dbReference type="InterPro" id="IPR023772">
    <property type="entry name" value="DNA-bd_HTH_TetR-type_CS"/>
</dbReference>
<keyword evidence="7" id="KW-1185">Reference proteome</keyword>
<name>A0A918YTQ4_9ACTN</name>
<evidence type="ECO:0000313" key="6">
    <source>
        <dbReference type="EMBL" id="GHE15601.1"/>
    </source>
</evidence>
<gene>
    <name evidence="6" type="ORF">GCM10010339_90790</name>
</gene>
<dbReference type="InterPro" id="IPR047923">
    <property type="entry name" value="ArpA-like"/>
</dbReference>
<dbReference type="InterPro" id="IPR009057">
    <property type="entry name" value="Homeodomain-like_sf"/>
</dbReference>
<feature type="domain" description="HTH tetR-type" evidence="5">
    <location>
        <begin position="8"/>
        <end position="68"/>
    </location>
</feature>
<feature type="DNA-binding region" description="H-T-H motif" evidence="4">
    <location>
        <begin position="31"/>
        <end position="50"/>
    </location>
</feature>
<evidence type="ECO:0000256" key="1">
    <source>
        <dbReference type="ARBA" id="ARBA00023015"/>
    </source>
</evidence>
<reference evidence="6" key="2">
    <citation type="submission" date="2020-09" db="EMBL/GenBank/DDBJ databases">
        <authorList>
            <person name="Sun Q."/>
            <person name="Ohkuma M."/>
        </authorList>
    </citation>
    <scope>NUCLEOTIDE SEQUENCE</scope>
    <source>
        <strain evidence="6">JCM 4714</strain>
    </source>
</reference>
<dbReference type="PRINTS" id="PR00455">
    <property type="entry name" value="HTHTETR"/>
</dbReference>
<protein>
    <submittedName>
        <fullName evidence="6">Gamma-butyrolactone-binding protein</fullName>
    </submittedName>
</protein>
<dbReference type="PANTHER" id="PTHR30055">
    <property type="entry name" value="HTH-TYPE TRANSCRIPTIONAL REGULATOR RUTR"/>
    <property type="match status" value="1"/>
</dbReference>
<evidence type="ECO:0000313" key="7">
    <source>
        <dbReference type="Proteomes" id="UP000655443"/>
    </source>
</evidence>
<keyword evidence="2 4" id="KW-0238">DNA-binding</keyword>
<dbReference type="SUPFAM" id="SSF46689">
    <property type="entry name" value="Homeodomain-like"/>
    <property type="match status" value="1"/>
</dbReference>
<dbReference type="Pfam" id="PF00440">
    <property type="entry name" value="TetR_N"/>
    <property type="match status" value="1"/>
</dbReference>
<dbReference type="GO" id="GO:0003700">
    <property type="term" value="F:DNA-binding transcription factor activity"/>
    <property type="evidence" value="ECO:0007669"/>
    <property type="project" value="TreeGrafter"/>
</dbReference>
<dbReference type="PANTHER" id="PTHR30055:SF234">
    <property type="entry name" value="HTH-TYPE TRANSCRIPTIONAL REGULATOR BETI"/>
    <property type="match status" value="1"/>
</dbReference>
<proteinExistence type="predicted"/>
<comment type="caution">
    <text evidence="6">The sequence shown here is derived from an EMBL/GenBank/DDBJ whole genome shotgun (WGS) entry which is preliminary data.</text>
</comment>
<dbReference type="GO" id="GO:0000976">
    <property type="term" value="F:transcription cis-regulatory region binding"/>
    <property type="evidence" value="ECO:0007669"/>
    <property type="project" value="TreeGrafter"/>
</dbReference>
<evidence type="ECO:0000256" key="4">
    <source>
        <dbReference type="PROSITE-ProRule" id="PRU00335"/>
    </source>
</evidence>
<dbReference type="InterPro" id="IPR001647">
    <property type="entry name" value="HTH_TetR"/>
</dbReference>
<dbReference type="InterPro" id="IPR050109">
    <property type="entry name" value="HTH-type_TetR-like_transc_reg"/>
</dbReference>
<sequence length="222" mass="24015">MATQERGVRTRGLILRAAGAVFAERGFDGATINEVISRTGLTRGAFYFHFHDKEALANAVLAEQADAATVLPQHLKLQELVDAGLVFAHRVSVDLMLQGSIRLSVESGPGLGVERDKPFRTWIDHNLGLLRQAQDNGEVFPHVDAAEVAELLVGAFSGVQGLSEVLAGRRDLERRTVVLLSYLLPGIAVPSVLSRLDLSEGRGARIWQETCMAAEADPPTVQ</sequence>
<keyword evidence="3" id="KW-0804">Transcription</keyword>
<reference evidence="6" key="1">
    <citation type="journal article" date="2014" name="Int. J. Syst. Evol. Microbiol.">
        <title>Complete genome sequence of Corynebacterium casei LMG S-19264T (=DSM 44701T), isolated from a smear-ripened cheese.</title>
        <authorList>
            <consortium name="US DOE Joint Genome Institute (JGI-PGF)"/>
            <person name="Walter F."/>
            <person name="Albersmeier A."/>
            <person name="Kalinowski J."/>
            <person name="Ruckert C."/>
        </authorList>
    </citation>
    <scope>NUCLEOTIDE SEQUENCE</scope>
    <source>
        <strain evidence="6">JCM 4714</strain>
    </source>
</reference>